<dbReference type="GO" id="GO:0003700">
    <property type="term" value="F:DNA-binding transcription factor activity"/>
    <property type="evidence" value="ECO:0007669"/>
    <property type="project" value="TreeGrafter"/>
</dbReference>
<comment type="caution">
    <text evidence="2">The sequence shown here is derived from an EMBL/GenBank/DDBJ whole genome shotgun (WGS) entry which is preliminary data.</text>
</comment>
<evidence type="ECO:0000256" key="1">
    <source>
        <dbReference type="ARBA" id="ARBA00023242"/>
    </source>
</evidence>
<dbReference type="GeneID" id="81361307"/>
<evidence type="ECO:0000313" key="2">
    <source>
        <dbReference type="EMBL" id="KAJ5085066.1"/>
    </source>
</evidence>
<dbReference type="Proteomes" id="UP001149074">
    <property type="component" value="Unassembled WGS sequence"/>
</dbReference>
<dbReference type="PANTHER" id="PTHR37534:SF2">
    <property type="entry name" value="N-ACETYLTRANSFERASE DOMAIN-CONTAINING PROTEIN"/>
    <property type="match status" value="1"/>
</dbReference>
<sequence length="439" mass="49942">MSGRFHAEDSDIYTQTGIPSTGLSANSEGISDRSWSASTAVEDNVFPPSPNDHLAHTAFGGIQESCLVRYFIEELSPWFDHADDRRHFQLVVPGRARHCPTLRYALFAVSSRHLCRLPRYKTRHGIIYQGQLLPHLTDSSAVEYMLKCIPGLAEFPSIQDPTHQENIMAAAIILRQYEEMDEESNEGRVDAEHYDERVNFLAVTQKIIDSMISSPLDHSLATAAYWIAIRMEIYYALTRETIPHLRFDSNNWRSSSIANNMITFVGEVAQWRWGQKSPEEWTQLSLKEQKLVQESSGAMEPILELKANRANGQVFPTVWYGLDVQATAVQHLQLAQMILIAENPQLERASRSAHRRVEARVRSIVLNLCGIALCHLRVQPCLVNAVIAITLYGDYFTEEEERHALVGIINQTKDLHAWPMKKPYLTLLERWAMVDTVES</sequence>
<dbReference type="AlphaFoldDB" id="A0A9W9JXJ8"/>
<protein>
    <submittedName>
        <fullName evidence="2">Uncharacterized protein</fullName>
    </submittedName>
</protein>
<dbReference type="OrthoDB" id="4525710at2759"/>
<dbReference type="GO" id="GO:0045944">
    <property type="term" value="P:positive regulation of transcription by RNA polymerase II"/>
    <property type="evidence" value="ECO:0007669"/>
    <property type="project" value="TreeGrafter"/>
</dbReference>
<reference evidence="2" key="2">
    <citation type="journal article" date="2023" name="IMA Fungus">
        <title>Comparative genomic study of the Penicillium genus elucidates a diverse pangenome and 15 lateral gene transfer events.</title>
        <authorList>
            <person name="Petersen C."/>
            <person name="Sorensen T."/>
            <person name="Nielsen M.R."/>
            <person name="Sondergaard T.E."/>
            <person name="Sorensen J.L."/>
            <person name="Fitzpatrick D.A."/>
            <person name="Frisvad J.C."/>
            <person name="Nielsen K.L."/>
        </authorList>
    </citation>
    <scope>NUCLEOTIDE SEQUENCE</scope>
    <source>
        <strain evidence="2">IBT 30761</strain>
    </source>
</reference>
<reference evidence="2" key="1">
    <citation type="submission" date="2022-11" db="EMBL/GenBank/DDBJ databases">
        <authorList>
            <person name="Petersen C."/>
        </authorList>
    </citation>
    <scope>NUCLEOTIDE SEQUENCE</scope>
    <source>
        <strain evidence="2">IBT 30761</strain>
    </source>
</reference>
<keyword evidence="1" id="KW-0539">Nucleus</keyword>
<evidence type="ECO:0000313" key="3">
    <source>
        <dbReference type="Proteomes" id="UP001149074"/>
    </source>
</evidence>
<dbReference type="RefSeq" id="XP_056469744.1">
    <property type="nucleotide sequence ID" value="XM_056622328.1"/>
</dbReference>
<accession>A0A9W9JXJ8</accession>
<name>A0A9W9JXJ8_9EURO</name>
<keyword evidence="3" id="KW-1185">Reference proteome</keyword>
<dbReference type="PANTHER" id="PTHR37534">
    <property type="entry name" value="TRANSCRIPTIONAL ACTIVATOR PROTEIN UGA3"/>
    <property type="match status" value="1"/>
</dbReference>
<dbReference type="EMBL" id="JAPQKI010000010">
    <property type="protein sequence ID" value="KAJ5085066.1"/>
    <property type="molecule type" value="Genomic_DNA"/>
</dbReference>
<proteinExistence type="predicted"/>
<dbReference type="GO" id="GO:0005634">
    <property type="term" value="C:nucleus"/>
    <property type="evidence" value="ECO:0007669"/>
    <property type="project" value="TreeGrafter"/>
</dbReference>
<organism evidence="2 3">
    <name type="scientific">Penicillium argentinense</name>
    <dbReference type="NCBI Taxonomy" id="1131581"/>
    <lineage>
        <taxon>Eukaryota</taxon>
        <taxon>Fungi</taxon>
        <taxon>Dikarya</taxon>
        <taxon>Ascomycota</taxon>
        <taxon>Pezizomycotina</taxon>
        <taxon>Eurotiomycetes</taxon>
        <taxon>Eurotiomycetidae</taxon>
        <taxon>Eurotiales</taxon>
        <taxon>Aspergillaceae</taxon>
        <taxon>Penicillium</taxon>
    </lineage>
</organism>
<gene>
    <name evidence="2" type="ORF">N7532_009837</name>
</gene>
<dbReference type="GO" id="GO:0000976">
    <property type="term" value="F:transcription cis-regulatory region binding"/>
    <property type="evidence" value="ECO:0007669"/>
    <property type="project" value="TreeGrafter"/>
</dbReference>